<dbReference type="GeneID" id="301330740"/>
<name>A0A640TBG2_STRNI</name>
<gene>
    <name evidence="2" type="ORF">Sliba_15100</name>
    <name evidence="3" type="ORF">STRNI_001545</name>
</gene>
<evidence type="ECO:0000313" key="3">
    <source>
        <dbReference type="EMBL" id="WAU03409.1"/>
    </source>
</evidence>
<feature type="region of interest" description="Disordered" evidence="1">
    <location>
        <begin position="98"/>
        <end position="123"/>
    </location>
</feature>
<evidence type="ECO:0000313" key="2">
    <source>
        <dbReference type="EMBL" id="GFE21057.1"/>
    </source>
</evidence>
<sequence length="123" mass="12622">MAGQSGYHVQQGGMDAEADKLDSAGDDTGDIKSAIADAVCFDDDILGGTDSGPAYRSFSTAWQDEAKTLESALHELAGKVRASRSNYDQADHEVIAQVNSAGSAGDSQVSTRPAAVTGPSPFG</sequence>
<dbReference type="Gene3D" id="1.10.287.1060">
    <property type="entry name" value="ESAT-6-like"/>
    <property type="match status" value="1"/>
</dbReference>
<evidence type="ECO:0000256" key="1">
    <source>
        <dbReference type="SAM" id="MobiDB-lite"/>
    </source>
</evidence>
<dbReference type="EMBL" id="BLIP01000001">
    <property type="protein sequence ID" value="GFE21057.1"/>
    <property type="molecule type" value="Genomic_DNA"/>
</dbReference>
<feature type="compositionally biased region" description="Polar residues" evidence="1">
    <location>
        <begin position="98"/>
        <end position="111"/>
    </location>
</feature>
<accession>A0A640TBG2</accession>
<evidence type="ECO:0000313" key="4">
    <source>
        <dbReference type="Proteomes" id="UP000429552"/>
    </source>
</evidence>
<keyword evidence="5" id="KW-1185">Reference proteome</keyword>
<protein>
    <recommendedName>
        <fullName evidence="6">ESX-1 secretion-associated protein</fullName>
    </recommendedName>
</protein>
<dbReference type="Proteomes" id="UP001210169">
    <property type="component" value="Chromosome"/>
</dbReference>
<dbReference type="RefSeq" id="WP_018090456.1">
    <property type="nucleotide sequence ID" value="NZ_BLIP01000001.1"/>
</dbReference>
<dbReference type="Proteomes" id="UP000429552">
    <property type="component" value="Unassembled WGS sequence"/>
</dbReference>
<organism evidence="2 4">
    <name type="scientific">Streptomyces nigrescens</name>
    <dbReference type="NCBI Taxonomy" id="1920"/>
    <lineage>
        <taxon>Bacteria</taxon>
        <taxon>Bacillati</taxon>
        <taxon>Actinomycetota</taxon>
        <taxon>Actinomycetes</taxon>
        <taxon>Kitasatosporales</taxon>
        <taxon>Streptomycetaceae</taxon>
        <taxon>Streptomyces</taxon>
    </lineage>
</organism>
<dbReference type="AlphaFoldDB" id="A0A640TBG2"/>
<dbReference type="EMBL" id="CP114203">
    <property type="protein sequence ID" value="WAU03409.1"/>
    <property type="molecule type" value="Genomic_DNA"/>
</dbReference>
<dbReference type="InterPro" id="IPR036689">
    <property type="entry name" value="ESAT-6-like_sf"/>
</dbReference>
<evidence type="ECO:0000313" key="5">
    <source>
        <dbReference type="Proteomes" id="UP001210169"/>
    </source>
</evidence>
<dbReference type="SUPFAM" id="SSF140453">
    <property type="entry name" value="EsxAB dimer-like"/>
    <property type="match status" value="1"/>
</dbReference>
<reference evidence="3 5" key="2">
    <citation type="submission" date="2022-12" db="EMBL/GenBank/DDBJ databases">
        <authorList>
            <person name="Ruckert C."/>
            <person name="Busche T."/>
            <person name="Kalinowski J."/>
            <person name="Wittmann C."/>
        </authorList>
    </citation>
    <scope>NUCLEOTIDE SEQUENCE [LARGE SCALE GENOMIC DNA]</scope>
    <source>
        <strain evidence="3 5">DSM 40276</strain>
    </source>
</reference>
<proteinExistence type="predicted"/>
<feature type="region of interest" description="Disordered" evidence="1">
    <location>
        <begin position="1"/>
        <end position="28"/>
    </location>
</feature>
<evidence type="ECO:0008006" key="6">
    <source>
        <dbReference type="Google" id="ProtNLM"/>
    </source>
</evidence>
<reference evidence="2 4" key="1">
    <citation type="submission" date="2019-12" db="EMBL/GenBank/DDBJ databases">
        <title>Whole genome shotgun sequence of Streptomyces libani subsp. libani NBRC 13452.</title>
        <authorList>
            <person name="Ichikawa N."/>
            <person name="Kimura A."/>
            <person name="Kitahashi Y."/>
            <person name="Komaki H."/>
            <person name="Tamura T."/>
        </authorList>
    </citation>
    <scope>NUCLEOTIDE SEQUENCE [LARGE SCALE GENOMIC DNA]</scope>
    <source>
        <strain evidence="2 4">NBRC 13452</strain>
    </source>
</reference>